<dbReference type="STRING" id="983967.A0A1E4STE0"/>
<dbReference type="InterPro" id="IPR051410">
    <property type="entry name" value="Ferric/Cupric_Reductase"/>
</dbReference>
<accession>A0A1E4STE0</accession>
<dbReference type="InterPro" id="IPR002885">
    <property type="entry name" value="PPR_rpt"/>
</dbReference>
<dbReference type="Pfam" id="PF00505">
    <property type="entry name" value="HMG_box"/>
    <property type="match status" value="1"/>
</dbReference>
<dbReference type="OrthoDB" id="444255at2759"/>
<dbReference type="PANTHER" id="PTHR32361:SF25">
    <property type="entry name" value="FERRIC_CUPRIC REDUCTASE TRANSMEMBRANE COMPONENT 1"/>
    <property type="match status" value="1"/>
</dbReference>
<dbReference type="PANTHER" id="PTHR32361">
    <property type="entry name" value="FERRIC/CUPRIC REDUCTASE TRANSMEMBRANE COMPONENT"/>
    <property type="match status" value="1"/>
</dbReference>
<evidence type="ECO:0000256" key="6">
    <source>
        <dbReference type="PROSITE-ProRule" id="PRU00267"/>
    </source>
</evidence>
<dbReference type="InterPro" id="IPR039261">
    <property type="entry name" value="FNR_nucleotide-bd"/>
</dbReference>
<dbReference type="SUPFAM" id="SSF47095">
    <property type="entry name" value="HMG-box"/>
    <property type="match status" value="1"/>
</dbReference>
<keyword evidence="4 6" id="KW-0539">Nucleus</keyword>
<keyword evidence="6" id="KW-0238">DNA-binding</keyword>
<keyword evidence="10" id="KW-0812">Transmembrane</keyword>
<dbReference type="SUPFAM" id="SSF52343">
    <property type="entry name" value="Ferredoxin reductase-like, C-terminal NADP-linked domain"/>
    <property type="match status" value="1"/>
</dbReference>
<feature type="coiled-coil region" evidence="8">
    <location>
        <begin position="570"/>
        <end position="597"/>
    </location>
</feature>
<evidence type="ECO:0000256" key="5">
    <source>
        <dbReference type="ARBA" id="ARBA00044527"/>
    </source>
</evidence>
<feature type="region of interest" description="Disordered" evidence="9">
    <location>
        <begin position="1981"/>
        <end position="2008"/>
    </location>
</feature>
<dbReference type="InterPro" id="IPR017927">
    <property type="entry name" value="FAD-bd_FR_type"/>
</dbReference>
<dbReference type="Gene3D" id="3.40.50.80">
    <property type="entry name" value="Nucleotide-binding domain of ferredoxin-NADP reductase (FNR) module"/>
    <property type="match status" value="1"/>
</dbReference>
<dbReference type="GO" id="GO:0015677">
    <property type="term" value="P:copper ion import"/>
    <property type="evidence" value="ECO:0007669"/>
    <property type="project" value="TreeGrafter"/>
</dbReference>
<keyword evidence="10" id="KW-0472">Membrane</keyword>
<dbReference type="Pfam" id="PF24245">
    <property type="entry name" value="INO80F"/>
    <property type="match status" value="1"/>
</dbReference>
<dbReference type="Gene3D" id="1.10.30.10">
    <property type="entry name" value="High mobility group box domain"/>
    <property type="match status" value="1"/>
</dbReference>
<keyword evidence="3" id="KW-0813">Transport</keyword>
<dbReference type="PROSITE" id="PS51375">
    <property type="entry name" value="PPR"/>
    <property type="match status" value="1"/>
</dbReference>
<dbReference type="PROSITE" id="PS51384">
    <property type="entry name" value="FAD_FR"/>
    <property type="match status" value="1"/>
</dbReference>
<dbReference type="GO" id="GO:0006879">
    <property type="term" value="P:intracellular iron ion homeostasis"/>
    <property type="evidence" value="ECO:0007669"/>
    <property type="project" value="TreeGrafter"/>
</dbReference>
<organism evidence="13 14">
    <name type="scientific">[Candida] arabinofermentans NRRL YB-2248</name>
    <dbReference type="NCBI Taxonomy" id="983967"/>
    <lineage>
        <taxon>Eukaryota</taxon>
        <taxon>Fungi</taxon>
        <taxon>Dikarya</taxon>
        <taxon>Ascomycota</taxon>
        <taxon>Saccharomycotina</taxon>
        <taxon>Pichiomycetes</taxon>
        <taxon>Pichiales</taxon>
        <taxon>Pichiaceae</taxon>
        <taxon>Ogataea</taxon>
        <taxon>Ogataea/Candida clade</taxon>
    </lineage>
</organism>
<gene>
    <name evidence="13" type="ORF">CANARDRAFT_180910</name>
</gene>
<sequence>ISIFSVYVALILIFVIPTVVYLDETIIFLNRYDYEVTSDNSYTKLQRLNTDRLSNIILPSKSTLNLESTTMDDNYMFDSRLPVALWLNQLKYHLIENNGILDPNFSIPFSWNDWIDLNSKLQFDHTYFNKWVESHNEFKNLDVTKMNCKDFMNVFNTNEDRILRVCKDLSKDEKLKYPNYPYNFKFIYKMEIDIEEPGRKLFGASYLYTSAPSPTRLHFVGAGMNDSSVIIMTDPTTNDKNDKNQQKINYGWGNLIPMFNEMLYNESKLKKTSISNIYKKGFRISNIVDELNELYNQNISIQNILYENELLFDQSYLMALDPNVEIMKKFELNENDFIWNHEDRMNSMQKQVKLIEDNYPNKSILNSMDYQLLKQIEYELDVYQNNNNKHPKYLIEANCKNTRLGNHFDWRFFNGIERPENFKKAIIHRIGRAWLRFCYQSGLRTFVAYGSMLGWVRNGLTLSWDEDIDVVVTMDSLFRLARNHNQSLIIDVSSEDKYAAGVGSYFLDIGPSFYTRVRGGGANAIDGRLIDTKSGVYVDITAVAYTENYFQEHNIDDVILRIIDKDYFKNRDSVSNREEYENELKSKAQKLQDDKQLYHCRNDNVFSLKELSPMVPTMFEGVRAFMPHDFDKLLRRKYPGALDRNTEPGHTYKKYLRLWVKDSDCPGNDRDGEFCQDEEVVDEYYHTKEYTLKHNHLMKTIDNNELHISEETIPMRYDEFIIDYANLLNAKLELRILENDKSLNLTDFFNAFEETLSSIDDGYKSKYYDKLGPSISKLMNKLPTLNENNSVPLSILQKRMIDIMVKNQFLTSLPFNRVCFQIMKESLQKKNDFDNAIKFWVEYSEYFKNSNSNSNSNENEIKMPKFDGNVSKHGMFAKDQYQFTGLIAYFLSVVNNKKDDKFNKELIDLILDGCKHSEGKMTELLKMHKVDLKSSYLIINKYINYLDEQLDINDLVTWSPPLKAAQDRRSEKVNSYVEKYLNRAKLENIELSQDVYNRLILIFNTDKQFNKSLKYFEELIQVKGIDKINVESWNSFLNTHVLINTPNKEQRIKSVWKLMKDNNVELNSESSMIYINGLLKCGLLSEALGVISDLKKRSNGVENLITSEVKESILSGLLENKHYDQANKLYDSYLKDENFKPTIRFYNKYMNHLLDSNRTDRVEKIFQQLIKSGLQPDVATYTLLMDRLLKRAKGNEETIVNELNDIFTTMKKNNVLPSEKTLTSIIHNFITNPRTSSVARFLFDYMKTNKMRMSSTLYTAMISGECINKNMQRALELFQEGLNHQIKLTPSYYNSIFKGFINTGDKESILKFYELVKKLINDRKTSPDDISLNPNFFTFYFILKSALEIEDKEFISWTLNEIKNTNLITLGQELPYLIEEAEKLNSYKLKIYSLGSDSKIPIGSLTYNQEATRWTIIPTIEQQDQNLKDGKYCVSLFDDAEINELISCFNFKELVFPLTDTLVIETFTPNQATLELDSISLRNTPHAEGGTCLYIANNKTNFPFDCEGPDLAYKCRLTMTNGFKYLLDVCEHQALIKYEFGDLVTINKNASSHAIDFHKIENLTTIYHPVNVTDTLYESTYEARFYEFFQMTHKVLLVFFTIGIWYHCFTLGWIEYIAISFSIWATEYILRIAKIIISGGVMKAKCSLMYETVLINDTADNPIYKDIPHTIRVEVNHSGWWRPFPGAFCWIYFLSEDFFWQSHPFTVVSPTVQQNPNQLVFIIRVENGLTKKMAQYISSKPEAQCHIPMLVEGPYGSSIPFKPYDNFVFVAGGVGMTIVYTIAMDLARTYKAQAASNSDPFKKKNKKLLSIVWMVPSFESLFSFRKEIDLIEEFDGLVELQIFITRRIVSPTLARIYHDSQNTILESKHNAKNIKNTTHKEELKQKCKDLKQKIIDVEGENEVTSIAVSRAKQAIKRLRFEYALLLESLEKKAADLSIPNIDKLTAEDIDAADIESIQLSDITHLLTKTPLSIAKVSMPVSTTAGPATTKRKRGGNANSLKKQRMKDPDIPKRPTNAYLIFCEHEKNKVRKQIEEKDPDVPTDLSKAMTEAWKKLDDVARKPYYELYEQDRLRYQTEIKAYNLK</sequence>
<dbReference type="GO" id="GO:0000293">
    <property type="term" value="F:ferric-chelate reductase activity"/>
    <property type="evidence" value="ECO:0007669"/>
    <property type="project" value="TreeGrafter"/>
</dbReference>
<comment type="subcellular location">
    <subcellularLocation>
        <location evidence="2">Mitochondrion</location>
    </subcellularLocation>
    <subcellularLocation>
        <location evidence="1">Nucleus</location>
    </subcellularLocation>
</comment>
<feature type="non-terminal residue" evidence="13">
    <location>
        <position position="1"/>
    </location>
</feature>
<evidence type="ECO:0000313" key="14">
    <source>
        <dbReference type="Proteomes" id="UP000094801"/>
    </source>
</evidence>
<feature type="non-terminal residue" evidence="13">
    <location>
        <position position="2084"/>
    </location>
</feature>
<evidence type="ECO:0000256" key="2">
    <source>
        <dbReference type="ARBA" id="ARBA00004173"/>
    </source>
</evidence>
<dbReference type="GO" id="GO:0003677">
    <property type="term" value="F:DNA binding"/>
    <property type="evidence" value="ECO:0007669"/>
    <property type="project" value="UniProtKB-UniRule"/>
</dbReference>
<dbReference type="EMBL" id="KV453874">
    <property type="protein sequence ID" value="ODV82770.1"/>
    <property type="molecule type" value="Genomic_DNA"/>
</dbReference>
<evidence type="ECO:0000256" key="9">
    <source>
        <dbReference type="SAM" id="MobiDB-lite"/>
    </source>
</evidence>
<dbReference type="CDD" id="cd06186">
    <property type="entry name" value="NOX_Duox_like_FAD_NADP"/>
    <property type="match status" value="1"/>
</dbReference>
<dbReference type="GO" id="GO:0005886">
    <property type="term" value="C:plasma membrane"/>
    <property type="evidence" value="ECO:0007669"/>
    <property type="project" value="TreeGrafter"/>
</dbReference>
<feature type="DNA-binding region" description="HMG box" evidence="6">
    <location>
        <begin position="2011"/>
        <end position="2082"/>
    </location>
</feature>
<dbReference type="InterPro" id="IPR013112">
    <property type="entry name" value="FAD-bd_8"/>
</dbReference>
<evidence type="ECO:0000313" key="13">
    <source>
        <dbReference type="EMBL" id="ODV82770.1"/>
    </source>
</evidence>
<dbReference type="Pfam" id="PF01535">
    <property type="entry name" value="PPR"/>
    <property type="match status" value="1"/>
</dbReference>
<dbReference type="Pfam" id="PF13041">
    <property type="entry name" value="PPR_2"/>
    <property type="match status" value="1"/>
</dbReference>
<dbReference type="PROSITE" id="PS50118">
    <property type="entry name" value="HMG_BOX_2"/>
    <property type="match status" value="1"/>
</dbReference>
<dbReference type="GO" id="GO:0005739">
    <property type="term" value="C:mitochondrion"/>
    <property type="evidence" value="ECO:0007669"/>
    <property type="project" value="UniProtKB-SubCell"/>
</dbReference>
<dbReference type="InterPro" id="IPR011990">
    <property type="entry name" value="TPR-like_helical_dom_sf"/>
</dbReference>
<evidence type="ECO:0000256" key="4">
    <source>
        <dbReference type="ARBA" id="ARBA00023242"/>
    </source>
</evidence>
<evidence type="ECO:0000256" key="8">
    <source>
        <dbReference type="SAM" id="Coils"/>
    </source>
</evidence>
<dbReference type="GO" id="GO:0005634">
    <property type="term" value="C:nucleus"/>
    <property type="evidence" value="ECO:0007669"/>
    <property type="project" value="UniProtKB-SubCell"/>
</dbReference>
<dbReference type="InterPro" id="IPR056513">
    <property type="entry name" value="INO80F"/>
</dbReference>
<feature type="domain" description="FAD-binding FR-type" evidence="12">
    <location>
        <begin position="1647"/>
        <end position="1761"/>
    </location>
</feature>
<dbReference type="CDD" id="cd22016">
    <property type="entry name" value="HMG-box_NHP10-like"/>
    <property type="match status" value="1"/>
</dbReference>
<protein>
    <recommendedName>
        <fullName evidence="5">Mitochondrial 15S rRNA processing factor CCM1</fullName>
    </recommendedName>
</protein>
<dbReference type="InterPro" id="IPR007074">
    <property type="entry name" value="LicD/FKTN/FKRP_NTP_transf"/>
</dbReference>
<feature type="repeat" description="PPR" evidence="7">
    <location>
        <begin position="1142"/>
        <end position="1176"/>
    </location>
</feature>
<feature type="domain" description="HMG box" evidence="11">
    <location>
        <begin position="2011"/>
        <end position="2082"/>
    </location>
</feature>
<evidence type="ECO:0000259" key="12">
    <source>
        <dbReference type="PROSITE" id="PS51384"/>
    </source>
</evidence>
<reference evidence="14" key="1">
    <citation type="submission" date="2016-04" db="EMBL/GenBank/DDBJ databases">
        <title>Comparative genomics of biotechnologically important yeasts.</title>
        <authorList>
            <consortium name="DOE Joint Genome Institute"/>
            <person name="Riley R."/>
            <person name="Haridas S."/>
            <person name="Wolfe K.H."/>
            <person name="Lopes M.R."/>
            <person name="Hittinger C.T."/>
            <person name="Goker M."/>
            <person name="Salamov A."/>
            <person name="Wisecaver J."/>
            <person name="Long T.M."/>
            <person name="Aerts A.L."/>
            <person name="Barry K."/>
            <person name="Choi C."/>
            <person name="Clum A."/>
            <person name="Coughlan A.Y."/>
            <person name="Deshpande S."/>
            <person name="Douglass A.P."/>
            <person name="Hanson S.J."/>
            <person name="Klenk H.-P."/>
            <person name="Labutti K."/>
            <person name="Lapidus A."/>
            <person name="Lindquist E."/>
            <person name="Lipzen A."/>
            <person name="Meier-Kolthoff J.P."/>
            <person name="Ohm R.A."/>
            <person name="Otillar R.P."/>
            <person name="Pangilinan J."/>
            <person name="Peng Y."/>
            <person name="Rokas A."/>
            <person name="Rosa C.A."/>
            <person name="Scheuner C."/>
            <person name="Sibirny A.A."/>
            <person name="Slot J.C."/>
            <person name="Stielow J.B."/>
            <person name="Sun H."/>
            <person name="Kurtzman C.P."/>
            <person name="Blackwell M."/>
            <person name="Grigoriev I.V."/>
            <person name="Jeffries T.W."/>
        </authorList>
    </citation>
    <scope>NUCLEOTIDE SEQUENCE [LARGE SCALE GENOMIC DNA]</scope>
    <source>
        <strain evidence="14">NRRL YB-2248</strain>
    </source>
</reference>
<keyword evidence="10" id="KW-1133">Transmembrane helix</keyword>
<dbReference type="Gene3D" id="1.25.40.10">
    <property type="entry name" value="Tetratricopeptide repeat domain"/>
    <property type="match status" value="3"/>
</dbReference>
<dbReference type="GO" id="GO:0009100">
    <property type="term" value="P:glycoprotein metabolic process"/>
    <property type="evidence" value="ECO:0007669"/>
    <property type="project" value="UniProtKB-ARBA"/>
</dbReference>
<evidence type="ECO:0000256" key="7">
    <source>
        <dbReference type="PROSITE-ProRule" id="PRU00708"/>
    </source>
</evidence>
<name>A0A1E4STE0_9ASCO</name>
<dbReference type="Proteomes" id="UP000094801">
    <property type="component" value="Unassembled WGS sequence"/>
</dbReference>
<evidence type="ECO:0000256" key="3">
    <source>
        <dbReference type="ARBA" id="ARBA00022448"/>
    </source>
</evidence>
<evidence type="ECO:0000259" key="11">
    <source>
        <dbReference type="PROSITE" id="PS50118"/>
    </source>
</evidence>
<evidence type="ECO:0000256" key="10">
    <source>
        <dbReference type="SAM" id="Phobius"/>
    </source>
</evidence>
<dbReference type="Pfam" id="PF08022">
    <property type="entry name" value="FAD_binding_8"/>
    <property type="match status" value="1"/>
</dbReference>
<keyword evidence="8" id="KW-0175">Coiled coil</keyword>
<keyword evidence="14" id="KW-1185">Reference proteome</keyword>
<proteinExistence type="predicted"/>
<dbReference type="SMART" id="SM00398">
    <property type="entry name" value="HMG"/>
    <property type="match status" value="1"/>
</dbReference>
<dbReference type="Pfam" id="PF04991">
    <property type="entry name" value="LicD"/>
    <property type="match status" value="1"/>
</dbReference>
<dbReference type="InterPro" id="IPR036910">
    <property type="entry name" value="HMG_box_dom_sf"/>
</dbReference>
<feature type="transmembrane region" description="Helical" evidence="10">
    <location>
        <begin position="1767"/>
        <end position="1787"/>
    </location>
</feature>
<dbReference type="GO" id="GO:0006826">
    <property type="term" value="P:iron ion transport"/>
    <property type="evidence" value="ECO:0007669"/>
    <property type="project" value="TreeGrafter"/>
</dbReference>
<dbReference type="InterPro" id="IPR009071">
    <property type="entry name" value="HMG_box_dom"/>
</dbReference>
<evidence type="ECO:0000256" key="1">
    <source>
        <dbReference type="ARBA" id="ARBA00004123"/>
    </source>
</evidence>